<dbReference type="Pfam" id="PF14580">
    <property type="entry name" value="LRR_9"/>
    <property type="match status" value="1"/>
</dbReference>
<name>M3AMP3_PSEFD</name>
<comment type="similarity">
    <text evidence="5">Belongs to the U2 small nuclear ribonucleoprotein A family.</text>
</comment>
<dbReference type="OrthoDB" id="433501at2759"/>
<reference evidence="7 8" key="1">
    <citation type="journal article" date="2012" name="PLoS Pathog.">
        <title>Diverse lifestyles and strategies of plant pathogenesis encoded in the genomes of eighteen Dothideomycetes fungi.</title>
        <authorList>
            <person name="Ohm R.A."/>
            <person name="Feau N."/>
            <person name="Henrissat B."/>
            <person name="Schoch C.L."/>
            <person name="Horwitz B.A."/>
            <person name="Barry K.W."/>
            <person name="Condon B.J."/>
            <person name="Copeland A.C."/>
            <person name="Dhillon B."/>
            <person name="Glaser F."/>
            <person name="Hesse C.N."/>
            <person name="Kosti I."/>
            <person name="LaButti K."/>
            <person name="Lindquist E.A."/>
            <person name="Lucas S."/>
            <person name="Salamov A.A."/>
            <person name="Bradshaw R.E."/>
            <person name="Ciuffetti L."/>
            <person name="Hamelin R.C."/>
            <person name="Kema G.H.J."/>
            <person name="Lawrence C."/>
            <person name="Scott J.A."/>
            <person name="Spatafora J.W."/>
            <person name="Turgeon B.G."/>
            <person name="de Wit P.J.G.M."/>
            <person name="Zhong S."/>
            <person name="Goodwin S.B."/>
            <person name="Grigoriev I.V."/>
        </authorList>
    </citation>
    <scope>NUCLEOTIDE SEQUENCE [LARGE SCALE GENOMIC DNA]</scope>
    <source>
        <strain evidence="7 8">CIRAD86</strain>
    </source>
</reference>
<evidence type="ECO:0000256" key="6">
    <source>
        <dbReference type="ARBA" id="ARBA00024238"/>
    </source>
</evidence>
<dbReference type="KEGG" id="pfj:MYCFIDRAFT_205019"/>
<dbReference type="eggNOG" id="KOG1644">
    <property type="taxonomic scope" value="Eukaryota"/>
</dbReference>
<dbReference type="EMBL" id="KB446563">
    <property type="protein sequence ID" value="EME78393.1"/>
    <property type="molecule type" value="Genomic_DNA"/>
</dbReference>
<protein>
    <recommendedName>
        <fullName evidence="6">U2 small nuclear ribonucleoprotein A'</fullName>
    </recommendedName>
</protein>
<accession>M3AMP3</accession>
<keyword evidence="3" id="KW-0677">Repeat</keyword>
<dbReference type="PROSITE" id="PS51450">
    <property type="entry name" value="LRR"/>
    <property type="match status" value="1"/>
</dbReference>
<evidence type="ECO:0000256" key="5">
    <source>
        <dbReference type="ARBA" id="ARBA00024196"/>
    </source>
</evidence>
<sequence>MRLTTELVQNSLSYNNPLNERELDLRGHKIPAIENLGVAKDQECIDFTDNAIQVLGNFPLSPRLQTLLCAQNRISSVSESASKSVPNLHTLVLTQNNLGELSDLVPLRGFKKLTYVSLVENPVASKENYRYWLIWNCPQIRFLDFVKVKDAEREKGKELFGTHDEPSNLAKSIAAVKSSNGLFNAPTATTGSRMKYTEEEKKKFQAMVQKAQTLADIQKLEKAFNEGRLQI</sequence>
<gene>
    <name evidence="7" type="ORF">MYCFIDRAFT_205019</name>
</gene>
<dbReference type="GO" id="GO:0071014">
    <property type="term" value="C:post-mRNA release spliceosomal complex"/>
    <property type="evidence" value="ECO:0007669"/>
    <property type="project" value="EnsemblFungi"/>
</dbReference>
<dbReference type="GeneID" id="19336339"/>
<dbReference type="Proteomes" id="UP000016932">
    <property type="component" value="Unassembled WGS sequence"/>
</dbReference>
<dbReference type="GO" id="GO:0000398">
    <property type="term" value="P:mRNA splicing, via spliceosome"/>
    <property type="evidence" value="ECO:0007669"/>
    <property type="project" value="InterPro"/>
</dbReference>
<keyword evidence="8" id="KW-1185">Reference proteome</keyword>
<dbReference type="FunFam" id="3.80.10.10:FF:000026">
    <property type="entry name" value="U2 small nuclear ribonucleoprotein A"/>
    <property type="match status" value="1"/>
</dbReference>
<dbReference type="InterPro" id="IPR032675">
    <property type="entry name" value="LRR_dom_sf"/>
</dbReference>
<keyword evidence="4" id="KW-0539">Nucleus</keyword>
<dbReference type="STRING" id="383855.M3AMP3"/>
<dbReference type="PANTHER" id="PTHR10552">
    <property type="entry name" value="U2 SMALL NUCLEAR RIBONUCLEOPROTEIN A"/>
    <property type="match status" value="1"/>
</dbReference>
<dbReference type="SUPFAM" id="SSF52058">
    <property type="entry name" value="L domain-like"/>
    <property type="match status" value="1"/>
</dbReference>
<keyword evidence="2" id="KW-0433">Leucine-rich repeat</keyword>
<evidence type="ECO:0000313" key="8">
    <source>
        <dbReference type="Proteomes" id="UP000016932"/>
    </source>
</evidence>
<dbReference type="RefSeq" id="XP_007930780.1">
    <property type="nucleotide sequence ID" value="XM_007932589.1"/>
</dbReference>
<dbReference type="GO" id="GO:0005686">
    <property type="term" value="C:U2 snRNP"/>
    <property type="evidence" value="ECO:0007669"/>
    <property type="project" value="EnsemblFungi"/>
</dbReference>
<proteinExistence type="inferred from homology"/>
<evidence type="ECO:0000256" key="4">
    <source>
        <dbReference type="ARBA" id="ARBA00023242"/>
    </source>
</evidence>
<organism evidence="7 8">
    <name type="scientific">Pseudocercospora fijiensis (strain CIRAD86)</name>
    <name type="common">Black leaf streak disease fungus</name>
    <name type="synonym">Mycosphaerella fijiensis</name>
    <dbReference type="NCBI Taxonomy" id="383855"/>
    <lineage>
        <taxon>Eukaryota</taxon>
        <taxon>Fungi</taxon>
        <taxon>Dikarya</taxon>
        <taxon>Ascomycota</taxon>
        <taxon>Pezizomycotina</taxon>
        <taxon>Dothideomycetes</taxon>
        <taxon>Dothideomycetidae</taxon>
        <taxon>Mycosphaerellales</taxon>
        <taxon>Mycosphaerellaceae</taxon>
        <taxon>Pseudocercospora</taxon>
    </lineage>
</organism>
<dbReference type="InterPro" id="IPR001611">
    <property type="entry name" value="Leu-rich_rpt"/>
</dbReference>
<dbReference type="Gene3D" id="3.80.10.10">
    <property type="entry name" value="Ribonuclease Inhibitor"/>
    <property type="match status" value="1"/>
</dbReference>
<dbReference type="HOGENOM" id="CLU_061027_1_0_1"/>
<evidence type="ECO:0000256" key="1">
    <source>
        <dbReference type="ARBA" id="ARBA00004123"/>
    </source>
</evidence>
<evidence type="ECO:0000256" key="3">
    <source>
        <dbReference type="ARBA" id="ARBA00022737"/>
    </source>
</evidence>
<dbReference type="InterPro" id="IPR044640">
    <property type="entry name" value="RU2A"/>
</dbReference>
<dbReference type="GO" id="GO:0030620">
    <property type="term" value="F:U2 snRNA binding"/>
    <property type="evidence" value="ECO:0007669"/>
    <property type="project" value="InterPro"/>
</dbReference>
<dbReference type="PANTHER" id="PTHR10552:SF6">
    <property type="entry name" value="U2 SMALL NUCLEAR RIBONUCLEOPROTEIN A"/>
    <property type="match status" value="1"/>
</dbReference>
<evidence type="ECO:0000256" key="2">
    <source>
        <dbReference type="ARBA" id="ARBA00022614"/>
    </source>
</evidence>
<dbReference type="AlphaFoldDB" id="M3AMP3"/>
<evidence type="ECO:0000313" key="7">
    <source>
        <dbReference type="EMBL" id="EME78393.1"/>
    </source>
</evidence>
<comment type="subcellular location">
    <subcellularLocation>
        <location evidence="1">Nucleus</location>
    </subcellularLocation>
</comment>
<dbReference type="VEuPathDB" id="FungiDB:MYCFIDRAFT_205019"/>